<dbReference type="PROSITE" id="PS00671">
    <property type="entry name" value="D_2_HYDROXYACID_DH_3"/>
    <property type="match status" value="1"/>
</dbReference>
<dbReference type="InterPro" id="IPR006139">
    <property type="entry name" value="D-isomer_2_OHA_DH_cat_dom"/>
</dbReference>
<evidence type="ECO:0000313" key="7">
    <source>
        <dbReference type="EMBL" id="ERJ32640.1"/>
    </source>
</evidence>
<dbReference type="GO" id="GO:0016618">
    <property type="term" value="F:hydroxypyruvate reductase [NAD(P)H] activity"/>
    <property type="evidence" value="ECO:0007669"/>
    <property type="project" value="TreeGrafter"/>
</dbReference>
<evidence type="ECO:0000256" key="2">
    <source>
        <dbReference type="ARBA" id="ARBA00023002"/>
    </source>
</evidence>
<dbReference type="EMBL" id="ANNJ01000002">
    <property type="protein sequence ID" value="ERJ32640.1"/>
    <property type="molecule type" value="Genomic_DNA"/>
</dbReference>
<proteinExistence type="inferred from homology"/>
<dbReference type="Proteomes" id="UP000016625">
    <property type="component" value="Unassembled WGS sequence"/>
</dbReference>
<sequence>MTQDLKIVATSPSFSSNKYLQDEIYRLFPNAILNLQGKRFSKDELLKFMQDCDGAIVGLETIDDDLISKCKSLKIISKYGVGLNNIDLEAASRRNIKIGWSGGVNRLSVAEMTLGYMIMLCRNLFITSNQLKNGMWNKSGGFELSGKRVGIIGVGFIGKEVIRLLKPFNCEIYVNDIIKQDDYYFSCGLKEASKDEIFRNCDIVSIHTPYDESTKNMVNMEIFKIMKKSSFIINSARGGIINEDDLKFALINGLISGAAIDVYMDEPPTDAQLLSLPNLVCTPHIGGNSSEAVLAMGMSAIKHLKDFFIK</sequence>
<comment type="similarity">
    <text evidence="1 4">Belongs to the D-isomer specific 2-hydroxyacid dehydrogenase family.</text>
</comment>
<dbReference type="InterPro" id="IPR029753">
    <property type="entry name" value="D-isomer_DH_CS"/>
</dbReference>
<evidence type="ECO:0000256" key="3">
    <source>
        <dbReference type="ARBA" id="ARBA00023027"/>
    </source>
</evidence>
<dbReference type="PROSITE" id="PS00670">
    <property type="entry name" value="D_2_HYDROXYACID_DH_2"/>
    <property type="match status" value="1"/>
</dbReference>
<protein>
    <submittedName>
        <fullName evidence="7">D-3-phosphoglycerate dehydrogenase</fullName>
    </submittedName>
</protein>
<dbReference type="GO" id="GO:0047545">
    <property type="term" value="F:(S)-2-hydroxyglutarate dehydrogenase activity"/>
    <property type="evidence" value="ECO:0007669"/>
    <property type="project" value="UniProtKB-ARBA"/>
</dbReference>
<dbReference type="SUPFAM" id="SSF52283">
    <property type="entry name" value="Formate/glycerate dehydrogenase catalytic domain-like"/>
    <property type="match status" value="1"/>
</dbReference>
<evidence type="ECO:0000313" key="8">
    <source>
        <dbReference type="Proteomes" id="UP000016625"/>
    </source>
</evidence>
<dbReference type="GO" id="GO:0030267">
    <property type="term" value="F:glyoxylate reductase (NADPH) activity"/>
    <property type="evidence" value="ECO:0007669"/>
    <property type="project" value="TreeGrafter"/>
</dbReference>
<dbReference type="FunFam" id="3.40.50.720:FF:000041">
    <property type="entry name" value="D-3-phosphoglycerate dehydrogenase"/>
    <property type="match status" value="1"/>
</dbReference>
<dbReference type="GO" id="GO:0005829">
    <property type="term" value="C:cytosol"/>
    <property type="evidence" value="ECO:0007669"/>
    <property type="project" value="TreeGrafter"/>
</dbReference>
<accession>U2FQC1</accession>
<dbReference type="Pfam" id="PF02826">
    <property type="entry name" value="2-Hacid_dh_C"/>
    <property type="match status" value="1"/>
</dbReference>
<dbReference type="SUPFAM" id="SSF51735">
    <property type="entry name" value="NAD(P)-binding Rossmann-fold domains"/>
    <property type="match status" value="1"/>
</dbReference>
<evidence type="ECO:0000259" key="5">
    <source>
        <dbReference type="Pfam" id="PF00389"/>
    </source>
</evidence>
<dbReference type="CDD" id="cd12172">
    <property type="entry name" value="PGDH_like_2"/>
    <property type="match status" value="1"/>
</dbReference>
<dbReference type="Gene3D" id="3.40.50.720">
    <property type="entry name" value="NAD(P)-binding Rossmann-like Domain"/>
    <property type="match status" value="2"/>
</dbReference>
<dbReference type="GO" id="GO:0004617">
    <property type="term" value="F:phosphoglycerate dehydrogenase activity"/>
    <property type="evidence" value="ECO:0007669"/>
    <property type="project" value="UniProtKB-ARBA"/>
</dbReference>
<dbReference type="PANTHER" id="PTHR10996:SF283">
    <property type="entry name" value="GLYOXYLATE_HYDROXYPYRUVATE REDUCTASE B"/>
    <property type="match status" value="1"/>
</dbReference>
<dbReference type="AlphaFoldDB" id="U2FQC1"/>
<dbReference type="GO" id="GO:0051287">
    <property type="term" value="F:NAD binding"/>
    <property type="evidence" value="ECO:0007669"/>
    <property type="project" value="InterPro"/>
</dbReference>
<dbReference type="InterPro" id="IPR036291">
    <property type="entry name" value="NAD(P)-bd_dom_sf"/>
</dbReference>
<evidence type="ECO:0000256" key="4">
    <source>
        <dbReference type="RuleBase" id="RU003719"/>
    </source>
</evidence>
<dbReference type="Pfam" id="PF00389">
    <property type="entry name" value="2-Hacid_dh"/>
    <property type="match status" value="1"/>
</dbReference>
<keyword evidence="3" id="KW-0520">NAD</keyword>
<dbReference type="GO" id="GO:0006564">
    <property type="term" value="P:L-serine biosynthetic process"/>
    <property type="evidence" value="ECO:0007669"/>
    <property type="project" value="UniProtKB-ARBA"/>
</dbReference>
<comment type="caution">
    <text evidence="7">The sequence shown here is derived from an EMBL/GenBank/DDBJ whole genome shotgun (WGS) entry which is preliminary data.</text>
</comment>
<reference evidence="7 8" key="1">
    <citation type="journal article" date="2013" name="BMC Genomics">
        <title>Comparative genomics of Campylobacter concisus isolates reveals genetic diversity and provides insights into disease association.</title>
        <authorList>
            <person name="Deshpande N.P."/>
            <person name="Kaakoush N.O."/>
            <person name="Wilkins M.R."/>
            <person name="Mitchell H.M."/>
        </authorList>
    </citation>
    <scope>NUCLEOTIDE SEQUENCE [LARGE SCALE GENOMIC DNA]</scope>
    <source>
        <strain evidence="7 8">UNSW2</strain>
    </source>
</reference>
<name>U2FQC1_9BACT</name>
<dbReference type="PANTHER" id="PTHR10996">
    <property type="entry name" value="2-HYDROXYACID DEHYDROGENASE-RELATED"/>
    <property type="match status" value="1"/>
</dbReference>
<dbReference type="InterPro" id="IPR050223">
    <property type="entry name" value="D-isomer_2-hydroxyacid_DH"/>
</dbReference>
<dbReference type="PATRIC" id="fig|1242965.3.peg.123"/>
<organism evidence="7 8">
    <name type="scientific">Campylobacter concisus UNSW2</name>
    <dbReference type="NCBI Taxonomy" id="1242965"/>
    <lineage>
        <taxon>Bacteria</taxon>
        <taxon>Pseudomonadati</taxon>
        <taxon>Campylobacterota</taxon>
        <taxon>Epsilonproteobacteria</taxon>
        <taxon>Campylobacterales</taxon>
        <taxon>Campylobacteraceae</taxon>
        <taxon>Campylobacter</taxon>
    </lineage>
</organism>
<feature type="domain" description="D-isomer specific 2-hydroxyacid dehydrogenase catalytic" evidence="5">
    <location>
        <begin position="39"/>
        <end position="308"/>
    </location>
</feature>
<evidence type="ECO:0000256" key="1">
    <source>
        <dbReference type="ARBA" id="ARBA00005854"/>
    </source>
</evidence>
<dbReference type="RefSeq" id="WP_021092087.1">
    <property type="nucleotide sequence ID" value="NZ_ANNJ01000002.1"/>
</dbReference>
<gene>
    <name evidence="7" type="ORF">UNSW2_761</name>
</gene>
<dbReference type="InterPro" id="IPR006140">
    <property type="entry name" value="D-isomer_DH_NAD-bd"/>
</dbReference>
<evidence type="ECO:0000259" key="6">
    <source>
        <dbReference type="Pfam" id="PF02826"/>
    </source>
</evidence>
<keyword evidence="2 4" id="KW-0560">Oxidoreductase</keyword>
<feature type="domain" description="D-isomer specific 2-hydroxyacid dehydrogenase NAD-binding" evidence="6">
    <location>
        <begin position="114"/>
        <end position="286"/>
    </location>
</feature>